<dbReference type="Proteomes" id="UP000289738">
    <property type="component" value="Chromosome B06"/>
</dbReference>
<comment type="caution">
    <text evidence="3">The sequence shown here is derived from an EMBL/GenBank/DDBJ whole genome shotgun (WGS) entry which is preliminary data.</text>
</comment>
<dbReference type="EMBL" id="SDMP01000016">
    <property type="protein sequence ID" value="RYR04828.1"/>
    <property type="molecule type" value="Genomic_DNA"/>
</dbReference>
<dbReference type="AlphaFoldDB" id="A0A444YSD6"/>
<keyword evidence="2" id="KW-0812">Transmembrane</keyword>
<organism evidence="3 4">
    <name type="scientific">Arachis hypogaea</name>
    <name type="common">Peanut</name>
    <dbReference type="NCBI Taxonomy" id="3818"/>
    <lineage>
        <taxon>Eukaryota</taxon>
        <taxon>Viridiplantae</taxon>
        <taxon>Streptophyta</taxon>
        <taxon>Embryophyta</taxon>
        <taxon>Tracheophyta</taxon>
        <taxon>Spermatophyta</taxon>
        <taxon>Magnoliopsida</taxon>
        <taxon>eudicotyledons</taxon>
        <taxon>Gunneridae</taxon>
        <taxon>Pentapetalae</taxon>
        <taxon>rosids</taxon>
        <taxon>fabids</taxon>
        <taxon>Fabales</taxon>
        <taxon>Fabaceae</taxon>
        <taxon>Papilionoideae</taxon>
        <taxon>50 kb inversion clade</taxon>
        <taxon>dalbergioids sensu lato</taxon>
        <taxon>Dalbergieae</taxon>
        <taxon>Pterocarpus clade</taxon>
        <taxon>Arachis</taxon>
    </lineage>
</organism>
<proteinExistence type="predicted"/>
<feature type="transmembrane region" description="Helical" evidence="2">
    <location>
        <begin position="173"/>
        <end position="194"/>
    </location>
</feature>
<feature type="transmembrane region" description="Helical" evidence="2">
    <location>
        <begin position="119"/>
        <end position="137"/>
    </location>
</feature>
<evidence type="ECO:0000313" key="3">
    <source>
        <dbReference type="EMBL" id="RYR04828.1"/>
    </source>
</evidence>
<evidence type="ECO:0000256" key="1">
    <source>
        <dbReference type="SAM" id="MobiDB-lite"/>
    </source>
</evidence>
<keyword evidence="2" id="KW-1133">Transmembrane helix</keyword>
<evidence type="ECO:0000256" key="2">
    <source>
        <dbReference type="SAM" id="Phobius"/>
    </source>
</evidence>
<feature type="region of interest" description="Disordered" evidence="1">
    <location>
        <begin position="1"/>
        <end position="35"/>
    </location>
</feature>
<name>A0A444YSD6_ARAHY</name>
<sequence>MASDGVSSCSRRSGGVGREEKFAEGSGPMGKDGKDGVSPKCFCGEHAILFMSKTSSNPNRLFFNCPFFISLELSDSGFQGEKEFGDVEEHQWNHDMENKINCIEKRIEALEWKKNPIRWCIYVILIVLIAAILSRAVPVTIDGAFAGGLKGWFKVGAGGLPLVTVGLGGPNTIVDLVTLLGTVFTFVALGPAPLGTCHKTRQHNQAISTQYIY</sequence>
<evidence type="ECO:0000313" key="4">
    <source>
        <dbReference type="Proteomes" id="UP000289738"/>
    </source>
</evidence>
<keyword evidence="4" id="KW-1185">Reference proteome</keyword>
<protein>
    <recommendedName>
        <fullName evidence="5">Zinc finger GRF-type domain-containing protein</fullName>
    </recommendedName>
</protein>
<gene>
    <name evidence="3" type="ORF">Ahy_B06g084606</name>
</gene>
<accession>A0A444YSD6</accession>
<keyword evidence="2" id="KW-0472">Membrane</keyword>
<feature type="compositionally biased region" description="Low complexity" evidence="1">
    <location>
        <begin position="1"/>
        <end position="13"/>
    </location>
</feature>
<reference evidence="3 4" key="1">
    <citation type="submission" date="2019-01" db="EMBL/GenBank/DDBJ databases">
        <title>Sequencing of cultivated peanut Arachis hypogaea provides insights into genome evolution and oil improvement.</title>
        <authorList>
            <person name="Chen X."/>
        </authorList>
    </citation>
    <scope>NUCLEOTIDE SEQUENCE [LARGE SCALE GENOMIC DNA]</scope>
    <source>
        <strain evidence="4">cv. Fuhuasheng</strain>
        <tissue evidence="3">Leaves</tissue>
    </source>
</reference>
<evidence type="ECO:0008006" key="5">
    <source>
        <dbReference type="Google" id="ProtNLM"/>
    </source>
</evidence>